<evidence type="ECO:0000256" key="6">
    <source>
        <dbReference type="RuleBase" id="RU366058"/>
    </source>
</evidence>
<keyword evidence="9" id="KW-1185">Reference proteome</keyword>
<proteinExistence type="inferred from homology"/>
<dbReference type="OrthoDB" id="2381682at2"/>
<evidence type="ECO:0000313" key="9">
    <source>
        <dbReference type="Proteomes" id="UP000234950"/>
    </source>
</evidence>
<dbReference type="InterPro" id="IPR032816">
    <property type="entry name" value="VTT_dom"/>
</dbReference>
<feature type="transmembrane region" description="Helical" evidence="6">
    <location>
        <begin position="32"/>
        <end position="65"/>
    </location>
</feature>
<dbReference type="Pfam" id="PF09335">
    <property type="entry name" value="VTT_dom"/>
    <property type="match status" value="1"/>
</dbReference>
<keyword evidence="4 6" id="KW-1133">Transmembrane helix</keyword>
<keyword evidence="2 6" id="KW-1003">Cell membrane</keyword>
<keyword evidence="5 6" id="KW-0472">Membrane</keyword>
<keyword evidence="3 6" id="KW-0812">Transmembrane</keyword>
<comment type="subcellular location">
    <subcellularLocation>
        <location evidence="1 6">Cell membrane</location>
        <topology evidence="1 6">Multi-pass membrane protein</topology>
    </subcellularLocation>
</comment>
<feature type="transmembrane region" description="Helical" evidence="6">
    <location>
        <begin position="72"/>
        <end position="94"/>
    </location>
</feature>
<feature type="transmembrane region" description="Helical" evidence="6">
    <location>
        <begin position="148"/>
        <end position="169"/>
    </location>
</feature>
<evidence type="ECO:0000256" key="2">
    <source>
        <dbReference type="ARBA" id="ARBA00022475"/>
    </source>
</evidence>
<organism evidence="8 9">
    <name type="scientific">Neobacillus cucumis</name>
    <dbReference type="NCBI Taxonomy" id="1740721"/>
    <lineage>
        <taxon>Bacteria</taxon>
        <taxon>Bacillati</taxon>
        <taxon>Bacillota</taxon>
        <taxon>Bacilli</taxon>
        <taxon>Bacillales</taxon>
        <taxon>Bacillaceae</taxon>
        <taxon>Neobacillus</taxon>
    </lineage>
</organism>
<dbReference type="InterPro" id="IPR015414">
    <property type="entry name" value="TMEM64"/>
</dbReference>
<evidence type="ECO:0000313" key="8">
    <source>
        <dbReference type="EMBL" id="PLS07334.1"/>
    </source>
</evidence>
<comment type="caution">
    <text evidence="8">The sequence shown here is derived from an EMBL/GenBank/DDBJ whole genome shotgun (WGS) entry which is preliminary data.</text>
</comment>
<dbReference type="EMBL" id="PGVE01000028">
    <property type="protein sequence ID" value="PLS07334.1"/>
    <property type="molecule type" value="Genomic_DNA"/>
</dbReference>
<name>A0A2N5HPA0_9BACI</name>
<gene>
    <name evidence="8" type="ORF">CVD27_06095</name>
</gene>
<evidence type="ECO:0000256" key="5">
    <source>
        <dbReference type="ARBA" id="ARBA00023136"/>
    </source>
</evidence>
<evidence type="ECO:0000256" key="1">
    <source>
        <dbReference type="ARBA" id="ARBA00004651"/>
    </source>
</evidence>
<dbReference type="Proteomes" id="UP000234950">
    <property type="component" value="Unassembled WGS sequence"/>
</dbReference>
<feature type="domain" description="VTT" evidence="7">
    <location>
        <begin position="53"/>
        <end position="171"/>
    </location>
</feature>
<protein>
    <recommendedName>
        <fullName evidence="6">TVP38/TMEM64 family membrane protein</fullName>
    </recommendedName>
</protein>
<evidence type="ECO:0000259" key="7">
    <source>
        <dbReference type="Pfam" id="PF09335"/>
    </source>
</evidence>
<feature type="transmembrane region" description="Helical" evidence="6">
    <location>
        <begin position="181"/>
        <end position="200"/>
    </location>
</feature>
<reference evidence="8 9" key="1">
    <citation type="submission" date="2017-11" db="EMBL/GenBank/DDBJ databases">
        <title>Comparitive Functional Genomics of Dry Heat Resistant strains isolated from the Viking Spacecraft.</title>
        <authorList>
            <person name="Seuylemezian A."/>
            <person name="Cooper K."/>
            <person name="Vaishampayan P."/>
        </authorList>
    </citation>
    <scope>NUCLEOTIDE SEQUENCE [LARGE SCALE GENOMIC DNA]</scope>
    <source>
        <strain evidence="8 9">V32-6</strain>
    </source>
</reference>
<sequence>MQKRIISICILLFIIALGFLQKDELLEVVKQGGILAVLVSMVFVAICVFFPVVPFPVLAGVIGAVFGMMQGVFISLVGAMAGTMGFFFLSRYGFRDIAESKLSHYPKITQYEEFFNKNSFVAILTFRLIPIIPAPIVNIICGLSKVKAIPFFIASVLGKIPNILILSYAGSLFSSNKLFSFGMYGCYVIIIFLINFVLLFRRSANKPSIK</sequence>
<dbReference type="AlphaFoldDB" id="A0A2N5HPA0"/>
<dbReference type="PANTHER" id="PTHR12677:SF59">
    <property type="entry name" value="GOLGI APPARATUS MEMBRANE PROTEIN TVP38-RELATED"/>
    <property type="match status" value="1"/>
</dbReference>
<evidence type="ECO:0000256" key="4">
    <source>
        <dbReference type="ARBA" id="ARBA00022989"/>
    </source>
</evidence>
<feature type="transmembrane region" description="Helical" evidence="6">
    <location>
        <begin position="120"/>
        <end position="141"/>
    </location>
</feature>
<dbReference type="GO" id="GO:0005886">
    <property type="term" value="C:plasma membrane"/>
    <property type="evidence" value="ECO:0007669"/>
    <property type="project" value="UniProtKB-SubCell"/>
</dbReference>
<evidence type="ECO:0000256" key="3">
    <source>
        <dbReference type="ARBA" id="ARBA00022692"/>
    </source>
</evidence>
<comment type="similarity">
    <text evidence="6">Belongs to the TVP38/TMEM64 family.</text>
</comment>
<dbReference type="PANTHER" id="PTHR12677">
    <property type="entry name" value="GOLGI APPARATUS MEMBRANE PROTEIN TVP38-RELATED"/>
    <property type="match status" value="1"/>
</dbReference>
<accession>A0A2N5HPA0</accession>